<organism evidence="2 3">
    <name type="scientific">Microbacterium phage Dismas</name>
    <dbReference type="NCBI Taxonomy" id="2065199"/>
    <lineage>
        <taxon>Viruses</taxon>
        <taxon>Duplodnaviria</taxon>
        <taxon>Heunggongvirae</taxon>
        <taxon>Uroviricota</taxon>
        <taxon>Caudoviricetes</taxon>
        <taxon>Dismasvirus</taxon>
        <taxon>Dismasvirus dismas</taxon>
    </lineage>
</organism>
<dbReference type="Gene3D" id="3.90.1530.10">
    <property type="entry name" value="Conserved hypothetical protein from pyrococcus furiosus pfu- 392566-001, ParB domain"/>
    <property type="match status" value="1"/>
</dbReference>
<evidence type="ECO:0000259" key="1">
    <source>
        <dbReference type="Pfam" id="PF02195"/>
    </source>
</evidence>
<accession>A0A2H5BFR6</accession>
<gene>
    <name evidence="2" type="primary">46</name>
    <name evidence="2" type="ORF">PBI_DISMAS_46</name>
</gene>
<reference evidence="2 3" key="1">
    <citation type="submission" date="2017-12" db="EMBL/GenBank/DDBJ databases">
        <authorList>
            <person name="Tomczak R."/>
            <person name="Garlena R.A."/>
            <person name="Russell D.A."/>
            <person name="Pope W.H."/>
            <person name="Jacobs-Sera D."/>
            <person name="Hatfull G.F."/>
        </authorList>
    </citation>
    <scope>NUCLEOTIDE SEQUENCE [LARGE SCALE GENOMIC DNA]</scope>
</reference>
<evidence type="ECO:0000313" key="2">
    <source>
        <dbReference type="EMBL" id="AUG84843.1"/>
    </source>
</evidence>
<dbReference type="InterPro" id="IPR036086">
    <property type="entry name" value="ParB/Sulfiredoxin_sf"/>
</dbReference>
<dbReference type="SUPFAM" id="SSF110849">
    <property type="entry name" value="ParB/Sulfiredoxin"/>
    <property type="match status" value="1"/>
</dbReference>
<dbReference type="GeneID" id="40098844"/>
<dbReference type="Pfam" id="PF02195">
    <property type="entry name" value="ParB_N"/>
    <property type="match status" value="1"/>
</dbReference>
<protein>
    <submittedName>
        <fullName evidence="2">ParB-like nuclease domain protein</fullName>
    </submittedName>
</protein>
<name>A0A2H5BFR6_9CAUD</name>
<proteinExistence type="predicted"/>
<keyword evidence="3" id="KW-1185">Reference proteome</keyword>
<feature type="domain" description="ParB-like N-terminal" evidence="1">
    <location>
        <begin position="50"/>
        <end position="113"/>
    </location>
</feature>
<evidence type="ECO:0000313" key="3">
    <source>
        <dbReference type="Proteomes" id="UP000241261"/>
    </source>
</evidence>
<dbReference type="Proteomes" id="UP000241261">
    <property type="component" value="Segment"/>
</dbReference>
<dbReference type="InterPro" id="IPR003115">
    <property type="entry name" value="ParB_N"/>
</dbReference>
<dbReference type="KEGG" id="vg:40098844"/>
<sequence>MLAIEPPRLGRTYHWLIADLMSRRSGDVNRWTDGSSWPDRWARKLRYKRRDEHYPDVVESIRENGFVRPLDATTHFYDDDDTAGMVRLADGHHRFAAAIDLGYEAVPVLVSERSTVAPDSGDWRAGMPVSRRAGISYRSGSVPSDYSGVRSW</sequence>
<dbReference type="RefSeq" id="YP_009622107.1">
    <property type="nucleotide sequence ID" value="NC_042099.1"/>
</dbReference>
<dbReference type="EMBL" id="MG670586">
    <property type="protein sequence ID" value="AUG84843.1"/>
    <property type="molecule type" value="Genomic_DNA"/>
</dbReference>